<keyword evidence="1" id="KW-1133">Transmembrane helix</keyword>
<feature type="transmembrane region" description="Helical" evidence="1">
    <location>
        <begin position="58"/>
        <end position="77"/>
    </location>
</feature>
<keyword evidence="1" id="KW-0472">Membrane</keyword>
<keyword evidence="1" id="KW-0812">Transmembrane</keyword>
<evidence type="ECO:0000313" key="2">
    <source>
        <dbReference type="EMBL" id="MBO3735802.1"/>
    </source>
</evidence>
<organism evidence="2 3">
    <name type="scientific">Glycomyces niveus</name>
    <dbReference type="NCBI Taxonomy" id="2820287"/>
    <lineage>
        <taxon>Bacteria</taxon>
        <taxon>Bacillati</taxon>
        <taxon>Actinomycetota</taxon>
        <taxon>Actinomycetes</taxon>
        <taxon>Glycomycetales</taxon>
        <taxon>Glycomycetaceae</taxon>
        <taxon>Glycomyces</taxon>
    </lineage>
</organism>
<dbReference type="Proteomes" id="UP000681341">
    <property type="component" value="Unassembled WGS sequence"/>
</dbReference>
<protein>
    <submittedName>
        <fullName evidence="2">Uncharacterized protein</fullName>
    </submittedName>
</protein>
<comment type="caution">
    <text evidence="2">The sequence shown here is derived from an EMBL/GenBank/DDBJ whole genome shotgun (WGS) entry which is preliminary data.</text>
</comment>
<evidence type="ECO:0000256" key="1">
    <source>
        <dbReference type="SAM" id="Phobius"/>
    </source>
</evidence>
<gene>
    <name evidence="2" type="ORF">J5V16_23500</name>
</gene>
<dbReference type="RefSeq" id="WP_208499737.1">
    <property type="nucleotide sequence ID" value="NZ_JAGFNP010000018.1"/>
</dbReference>
<reference evidence="2 3" key="1">
    <citation type="submission" date="2021-03" db="EMBL/GenBank/DDBJ databases">
        <title>Glycomyces sp. nov., a novel actinomycete isolated from soil.</title>
        <authorList>
            <person name="Yang X."/>
            <person name="Xu X."/>
        </authorList>
    </citation>
    <scope>NUCLEOTIDE SEQUENCE [LARGE SCALE GENOMIC DNA]</scope>
    <source>
        <strain evidence="2 3">NEAU-S30</strain>
    </source>
</reference>
<feature type="transmembrane region" description="Helical" evidence="1">
    <location>
        <begin position="83"/>
        <end position="103"/>
    </location>
</feature>
<feature type="transmembrane region" description="Helical" evidence="1">
    <location>
        <begin position="115"/>
        <end position="139"/>
    </location>
</feature>
<sequence>MFESTLALSDASRIIAGVVLLTIVTIEFGGTFLLRIAAGKVPLTDFQKAFSRAGHAHAGVLVILSLVTLILADATGLEGLWGWVGRIAVPAAAVLMSGGFFAAMAGAGRTVPNRFIAIVYAGAASLALGVLTLGIGLLAA</sequence>
<accession>A0ABS3UAK2</accession>
<feature type="transmembrane region" description="Helical" evidence="1">
    <location>
        <begin position="14"/>
        <end position="37"/>
    </location>
</feature>
<proteinExistence type="predicted"/>
<dbReference type="EMBL" id="JAGFNP010000018">
    <property type="protein sequence ID" value="MBO3735802.1"/>
    <property type="molecule type" value="Genomic_DNA"/>
</dbReference>
<name>A0ABS3UAK2_9ACTN</name>
<evidence type="ECO:0000313" key="3">
    <source>
        <dbReference type="Proteomes" id="UP000681341"/>
    </source>
</evidence>
<keyword evidence="3" id="KW-1185">Reference proteome</keyword>